<evidence type="ECO:0000313" key="1">
    <source>
        <dbReference type="EMBL" id="QFU76770.1"/>
    </source>
</evidence>
<evidence type="ECO:0000313" key="2">
    <source>
        <dbReference type="Proteomes" id="UP000326287"/>
    </source>
</evidence>
<dbReference type="OrthoDB" id="1157001at2"/>
<name>A0A5P9NLQ9_9GAMM</name>
<dbReference type="AlphaFoldDB" id="A0A5P9NLQ9"/>
<dbReference type="Gene3D" id="3.40.50.150">
    <property type="entry name" value="Vaccinia Virus protein VP39"/>
    <property type="match status" value="1"/>
</dbReference>
<gene>
    <name evidence="1" type="ORF">EY643_14530</name>
</gene>
<proteinExistence type="predicted"/>
<dbReference type="EMBL" id="CP036422">
    <property type="protein sequence ID" value="QFU76770.1"/>
    <property type="molecule type" value="Genomic_DNA"/>
</dbReference>
<sequence>MKLTHISDTLLDEASSPALLREALDAFSDLCSAASGIVPDRSFDAWAGDSLLDNGVAINPQAAAHCVTDYQRSVIYIRGAYAAIKAARERFNGPIQILYPGCGPFATLLLPLLEKFHPDELEVHLLDIHQQSLESVSALIQIVGLDGYRITYVQDDACHYQHPTRPHVIIVETMQKSLEQEPQFAVTANLAPQLHERGIFIPQKIEVELCLADLDSETAAFKQGATLDPDMLTKTGKRHPLDTVLSLTPQRAAALLQNAQQDDTTGAITLNPVYVTIPPLAKLENFDAVLFTRVQAFEQYQLLDYESEITLPLRCSELAPLRAGTSYRVSFRLGSYPKFCIDQGEDE</sequence>
<evidence type="ECO:0008006" key="3">
    <source>
        <dbReference type="Google" id="ProtNLM"/>
    </source>
</evidence>
<protein>
    <recommendedName>
        <fullName evidence="3">Phytanoyl-CoA dioxygenase</fullName>
    </recommendedName>
</protein>
<keyword evidence="2" id="KW-1185">Reference proteome</keyword>
<organism evidence="1 2">
    <name type="scientific">Halioglobus maricola</name>
    <dbReference type="NCBI Taxonomy" id="2601894"/>
    <lineage>
        <taxon>Bacteria</taxon>
        <taxon>Pseudomonadati</taxon>
        <taxon>Pseudomonadota</taxon>
        <taxon>Gammaproteobacteria</taxon>
        <taxon>Cellvibrionales</taxon>
        <taxon>Halieaceae</taxon>
        <taxon>Halioglobus</taxon>
    </lineage>
</organism>
<dbReference type="KEGG" id="halc:EY643_14530"/>
<reference evidence="1 2" key="1">
    <citation type="submission" date="2019-02" db="EMBL/GenBank/DDBJ databases">
        <authorList>
            <person name="Li S.-H."/>
        </authorList>
    </citation>
    <scope>NUCLEOTIDE SEQUENCE [LARGE SCALE GENOMIC DNA]</scope>
    <source>
        <strain evidence="1 2">IMCC14385</strain>
    </source>
</reference>
<accession>A0A5P9NLQ9</accession>
<dbReference type="Proteomes" id="UP000326287">
    <property type="component" value="Chromosome"/>
</dbReference>
<dbReference type="InterPro" id="IPR029063">
    <property type="entry name" value="SAM-dependent_MTases_sf"/>
</dbReference>
<dbReference type="SUPFAM" id="SSF53335">
    <property type="entry name" value="S-adenosyl-L-methionine-dependent methyltransferases"/>
    <property type="match status" value="1"/>
</dbReference>
<dbReference type="RefSeq" id="WP_153239912.1">
    <property type="nucleotide sequence ID" value="NZ_CP036422.1"/>
</dbReference>